<dbReference type="GO" id="GO:0008444">
    <property type="term" value="F:CDP-diacylglycerol-glycerol-3-phosphate 3-phosphatidyltransferase activity"/>
    <property type="evidence" value="ECO:0007669"/>
    <property type="project" value="UniProtKB-EC"/>
</dbReference>
<dbReference type="PROSITE" id="PS50035">
    <property type="entry name" value="PLD"/>
    <property type="match status" value="1"/>
</dbReference>
<reference evidence="12" key="1">
    <citation type="submission" date="2020-05" db="EMBL/GenBank/DDBJ databases">
        <title>Phylogenomic resolution of chytrid fungi.</title>
        <authorList>
            <person name="Stajich J.E."/>
            <person name="Amses K."/>
            <person name="Simmons R."/>
            <person name="Seto K."/>
            <person name="Myers J."/>
            <person name="Bonds A."/>
            <person name="Quandt C.A."/>
            <person name="Barry K."/>
            <person name="Liu P."/>
            <person name="Grigoriev I."/>
            <person name="Longcore J.E."/>
            <person name="James T.Y."/>
        </authorList>
    </citation>
    <scope>NUCLEOTIDE SEQUENCE</scope>
    <source>
        <strain evidence="12">JEL0318</strain>
    </source>
</reference>
<keyword evidence="8 10" id="KW-1208">Phospholipid metabolism</keyword>
<name>A0AAD5SK02_9FUNG</name>
<comment type="caution">
    <text evidence="12">The sequence shown here is derived from an EMBL/GenBank/DDBJ whole genome shotgun (WGS) entry which is preliminary data.</text>
</comment>
<sequence length="499" mass="55911">MLSGHRHAVSVIHRPVCRRYNFQFHNSPLRRKAIRHFHGLTCRNSPQRIGGLKSTAKRPFTRYHFVIPCLALAPPLVANSSFSTNATQNAEHEPLPPTFKEICSLAPVFAADAENVEIINEPKQFFNAIENGIESAKTHIVLASLYLGAEEGRLIDALRKSLSDPARPDLRVTVLIDYFRGTRGPGNTSVSLLYPLLRDFPDRVEVSLYHTPNFGGIAEKLCPPRFNEGFGLQHIKVYMFDDDVILSGANLNTDYFVNRQDRYILFRQNAIMRDYYRELVQTISSFSFTLSSNTTPNSNSTFQPILTAPPKLVDNRDEFRSDASTTMHSFCRRWYQQTDSLRSRVSQSLQSGEGLKGAKLNTVIMPVIQMGQLGVQQDSKMMTKLLGLMGQEGSAQQGNMEGNAVGWTVHLSSGYLNFPALFGDLIINSRAVYNILTSAPEANGFYGSKGFSKYLPAAYTYLEKLFLTQARTAGRGEDEVIVHEYHRPGWTFHAKGANA</sequence>
<evidence type="ECO:0000256" key="2">
    <source>
        <dbReference type="ARBA" id="ARBA00010682"/>
    </source>
</evidence>
<comment type="catalytic activity">
    <reaction evidence="9 10">
        <text>a CDP-1,2-diacyl-sn-glycerol + sn-glycerol 3-phosphate = a 1,2-diacyl-sn-glycero-3-phospho-(1'-sn-glycero-3'-phosphate) + CMP + H(+)</text>
        <dbReference type="Rhea" id="RHEA:12593"/>
        <dbReference type="ChEBI" id="CHEBI:15378"/>
        <dbReference type="ChEBI" id="CHEBI:57597"/>
        <dbReference type="ChEBI" id="CHEBI:58332"/>
        <dbReference type="ChEBI" id="CHEBI:60110"/>
        <dbReference type="ChEBI" id="CHEBI:60377"/>
        <dbReference type="EC" id="2.7.8.5"/>
    </reaction>
</comment>
<keyword evidence="4 10" id="KW-0808">Transferase</keyword>
<feature type="domain" description="PLD phosphodiesterase" evidence="11">
    <location>
        <begin position="229"/>
        <end position="255"/>
    </location>
</feature>
<evidence type="ECO:0000256" key="10">
    <source>
        <dbReference type="RuleBase" id="RU365024"/>
    </source>
</evidence>
<dbReference type="GO" id="GO:0032049">
    <property type="term" value="P:cardiolipin biosynthetic process"/>
    <property type="evidence" value="ECO:0007669"/>
    <property type="project" value="InterPro"/>
</dbReference>
<evidence type="ECO:0000256" key="9">
    <source>
        <dbReference type="ARBA" id="ARBA00048586"/>
    </source>
</evidence>
<keyword evidence="13" id="KW-1185">Reference proteome</keyword>
<dbReference type="PANTHER" id="PTHR12586">
    <property type="entry name" value="CDP-DIACYLGLYCEROL--SERINE O-PHOSPHATIDYLTRANSFERASE"/>
    <property type="match status" value="1"/>
</dbReference>
<comment type="similarity">
    <text evidence="2 10">Belongs to the CDP-alcohol phosphatidyltransferase class-II family.</text>
</comment>
<dbReference type="GO" id="GO:0005739">
    <property type="term" value="C:mitochondrion"/>
    <property type="evidence" value="ECO:0007669"/>
    <property type="project" value="UniProtKB-SubCell"/>
</dbReference>
<comment type="pathway">
    <text evidence="1 10">Phospholipid metabolism; phosphatidylglycerol biosynthesis; phosphatidylglycerol from CDP-diacylglycerol: step 1/2.</text>
</comment>
<dbReference type="EC" id="2.7.8.5" evidence="10"/>
<protein>
    <recommendedName>
        <fullName evidence="10">CDP-diacylglycerol--glycerol-3-phosphate 3-phosphatidyltransferase</fullName>
        <ecNumber evidence="10">2.7.8.5</ecNumber>
    </recommendedName>
</protein>
<dbReference type="PANTHER" id="PTHR12586:SF1">
    <property type="entry name" value="CDP-DIACYLGLYCEROL--GLYCEROL-3-PHOSPHATE 3-PHOSPHATIDYLTRANSFERASE, MITOCHONDRIAL"/>
    <property type="match status" value="1"/>
</dbReference>
<dbReference type="InterPro" id="IPR001736">
    <property type="entry name" value="PLipase_D/transphosphatidylase"/>
</dbReference>
<organism evidence="12 13">
    <name type="scientific">Rhizophlyctis rosea</name>
    <dbReference type="NCBI Taxonomy" id="64517"/>
    <lineage>
        <taxon>Eukaryota</taxon>
        <taxon>Fungi</taxon>
        <taxon>Fungi incertae sedis</taxon>
        <taxon>Chytridiomycota</taxon>
        <taxon>Chytridiomycota incertae sedis</taxon>
        <taxon>Chytridiomycetes</taxon>
        <taxon>Rhizophlyctidales</taxon>
        <taxon>Rhizophlyctidaceae</taxon>
        <taxon>Rhizophlyctis</taxon>
    </lineage>
</organism>
<evidence type="ECO:0000313" key="12">
    <source>
        <dbReference type="EMBL" id="KAJ3056632.1"/>
    </source>
</evidence>
<gene>
    <name evidence="12" type="primary">PGS1</name>
    <name evidence="12" type="ORF">HK097_005556</name>
</gene>
<dbReference type="Proteomes" id="UP001212841">
    <property type="component" value="Unassembled WGS sequence"/>
</dbReference>
<dbReference type="EMBL" id="JADGJD010000026">
    <property type="protein sequence ID" value="KAJ3056632.1"/>
    <property type="molecule type" value="Genomic_DNA"/>
</dbReference>
<keyword evidence="10" id="KW-0067">ATP-binding</keyword>
<dbReference type="Gene3D" id="3.30.870.10">
    <property type="entry name" value="Endonuclease Chain A"/>
    <property type="match status" value="2"/>
</dbReference>
<accession>A0AAD5SK02</accession>
<keyword evidence="7 10" id="KW-0594">Phospholipid biosynthesis</keyword>
<dbReference type="GO" id="GO:0005524">
    <property type="term" value="F:ATP binding"/>
    <property type="evidence" value="ECO:0007669"/>
    <property type="project" value="UniProtKB-KW"/>
</dbReference>
<keyword evidence="10" id="KW-0496">Mitochondrion</keyword>
<evidence type="ECO:0000256" key="1">
    <source>
        <dbReference type="ARBA" id="ARBA00005042"/>
    </source>
</evidence>
<dbReference type="SUPFAM" id="SSF56024">
    <property type="entry name" value="Phospholipase D/nuclease"/>
    <property type="match status" value="1"/>
</dbReference>
<dbReference type="InterPro" id="IPR016270">
    <property type="entry name" value="PGS1"/>
</dbReference>
<evidence type="ECO:0000256" key="8">
    <source>
        <dbReference type="ARBA" id="ARBA00023264"/>
    </source>
</evidence>
<evidence type="ECO:0000313" key="13">
    <source>
        <dbReference type="Proteomes" id="UP001212841"/>
    </source>
</evidence>
<evidence type="ECO:0000256" key="3">
    <source>
        <dbReference type="ARBA" id="ARBA00022516"/>
    </source>
</evidence>
<proteinExistence type="inferred from homology"/>
<dbReference type="CDD" id="cd09137">
    <property type="entry name" value="PLDc_PGS1_euk_2"/>
    <property type="match status" value="1"/>
</dbReference>
<evidence type="ECO:0000256" key="6">
    <source>
        <dbReference type="ARBA" id="ARBA00023098"/>
    </source>
</evidence>
<evidence type="ECO:0000256" key="7">
    <source>
        <dbReference type="ARBA" id="ARBA00023209"/>
    </source>
</evidence>
<keyword evidence="10" id="KW-0547">Nucleotide-binding</keyword>
<comment type="subcellular location">
    <subcellularLocation>
        <location evidence="10">Mitochondrion</location>
    </subcellularLocation>
</comment>
<comment type="function">
    <text evidence="10">Functions in the biosynthesis of the anionic phospholipids phosphatidylglycerol and cardiolipin.</text>
</comment>
<evidence type="ECO:0000256" key="4">
    <source>
        <dbReference type="ARBA" id="ARBA00022679"/>
    </source>
</evidence>
<dbReference type="AlphaFoldDB" id="A0AAD5SK02"/>
<keyword evidence="3 10" id="KW-0444">Lipid biosynthesis</keyword>
<keyword evidence="5" id="KW-0677">Repeat</keyword>
<evidence type="ECO:0000256" key="5">
    <source>
        <dbReference type="ARBA" id="ARBA00022737"/>
    </source>
</evidence>
<evidence type="ECO:0000259" key="11">
    <source>
        <dbReference type="PROSITE" id="PS50035"/>
    </source>
</evidence>
<keyword evidence="6 10" id="KW-0443">Lipid metabolism</keyword>
<dbReference type="CDD" id="cd09135">
    <property type="entry name" value="PLDc_PGS1_euk_1"/>
    <property type="match status" value="1"/>
</dbReference>